<dbReference type="InterPro" id="IPR000014">
    <property type="entry name" value="PAS"/>
</dbReference>
<sequence>MSRIVQIEQSRGHGMRPEADGPDRTEAALFASAMLHLPFGFAVYDAEDRLTFVNDSYVRHLGLPREDVRIGISFLDVIRVGRWFGLFEGMSDEEIVADRHRRLAAGAFGGDKQRPDGRRIRLQHVPLPGGGWMTTTEDVTEQRLAEDRIFHMALHDGLTGLGNRLMLQHRFDEACRRRSVEALLYVDLDGFKGVNDRYGHAVGDEVLRAAAVRMCDCVRETDFIARFGGDEFIILLARTERHDGLERVALRLLRALAKPFAIGDFDIDIGASIGSARFGAEEADLDAMMKRADEALYQAKTYGRGRHVTFERRSTPAPGRAAG</sequence>
<dbReference type="InterPro" id="IPR052155">
    <property type="entry name" value="Biofilm_reg_signaling"/>
</dbReference>
<evidence type="ECO:0000313" key="4">
    <source>
        <dbReference type="Proteomes" id="UP000644699"/>
    </source>
</evidence>
<dbReference type="InterPro" id="IPR029787">
    <property type="entry name" value="Nucleotide_cyclase"/>
</dbReference>
<evidence type="ECO:0000313" key="3">
    <source>
        <dbReference type="EMBL" id="GGE13725.1"/>
    </source>
</evidence>
<evidence type="ECO:0000259" key="2">
    <source>
        <dbReference type="PROSITE" id="PS50887"/>
    </source>
</evidence>
<dbReference type="RefSeq" id="WP_188910963.1">
    <property type="nucleotide sequence ID" value="NZ_BMIQ01000006.1"/>
</dbReference>
<reference evidence="3" key="2">
    <citation type="submission" date="2020-09" db="EMBL/GenBank/DDBJ databases">
        <authorList>
            <person name="Sun Q."/>
            <person name="Zhou Y."/>
        </authorList>
    </citation>
    <scope>NUCLEOTIDE SEQUENCE</scope>
    <source>
        <strain evidence="3">CGMCC 1.15367</strain>
    </source>
</reference>
<comment type="caution">
    <text evidence="3">The sequence shown here is derived from an EMBL/GenBank/DDBJ whole genome shotgun (WGS) entry which is preliminary data.</text>
</comment>
<dbReference type="Gene3D" id="3.30.70.270">
    <property type="match status" value="1"/>
</dbReference>
<dbReference type="PANTHER" id="PTHR44757:SF2">
    <property type="entry name" value="BIOFILM ARCHITECTURE MAINTENANCE PROTEIN MBAA"/>
    <property type="match status" value="1"/>
</dbReference>
<dbReference type="Pfam" id="PF00990">
    <property type="entry name" value="GGDEF"/>
    <property type="match status" value="1"/>
</dbReference>
<dbReference type="InterPro" id="IPR043128">
    <property type="entry name" value="Rev_trsase/Diguanyl_cyclase"/>
</dbReference>
<dbReference type="InterPro" id="IPR000160">
    <property type="entry name" value="GGDEF_dom"/>
</dbReference>
<dbReference type="CDD" id="cd01949">
    <property type="entry name" value="GGDEF"/>
    <property type="match status" value="1"/>
</dbReference>
<organism evidence="3 4">
    <name type="scientific">Aureimonas endophytica</name>
    <dbReference type="NCBI Taxonomy" id="2027858"/>
    <lineage>
        <taxon>Bacteria</taxon>
        <taxon>Pseudomonadati</taxon>
        <taxon>Pseudomonadota</taxon>
        <taxon>Alphaproteobacteria</taxon>
        <taxon>Hyphomicrobiales</taxon>
        <taxon>Aurantimonadaceae</taxon>
        <taxon>Aureimonas</taxon>
    </lineage>
</organism>
<dbReference type="CDD" id="cd00130">
    <property type="entry name" value="PAS"/>
    <property type="match status" value="1"/>
</dbReference>
<dbReference type="Proteomes" id="UP000644699">
    <property type="component" value="Unassembled WGS sequence"/>
</dbReference>
<dbReference type="SUPFAM" id="SSF55785">
    <property type="entry name" value="PYP-like sensor domain (PAS domain)"/>
    <property type="match status" value="1"/>
</dbReference>
<dbReference type="Gene3D" id="3.30.450.20">
    <property type="entry name" value="PAS domain"/>
    <property type="match status" value="1"/>
</dbReference>
<dbReference type="EMBL" id="BMIQ01000006">
    <property type="protein sequence ID" value="GGE13725.1"/>
    <property type="molecule type" value="Genomic_DNA"/>
</dbReference>
<dbReference type="SUPFAM" id="SSF55073">
    <property type="entry name" value="Nucleotide cyclase"/>
    <property type="match status" value="1"/>
</dbReference>
<dbReference type="Pfam" id="PF12860">
    <property type="entry name" value="PAS_7"/>
    <property type="match status" value="1"/>
</dbReference>
<name>A0A916ZTZ3_9HYPH</name>
<dbReference type="PROSITE" id="PS50887">
    <property type="entry name" value="GGDEF"/>
    <property type="match status" value="1"/>
</dbReference>
<feature type="domain" description="GGDEF" evidence="2">
    <location>
        <begin position="179"/>
        <end position="312"/>
    </location>
</feature>
<accession>A0A916ZTZ3</accession>
<dbReference type="InterPro" id="IPR035965">
    <property type="entry name" value="PAS-like_dom_sf"/>
</dbReference>
<protein>
    <recommendedName>
        <fullName evidence="2">GGDEF domain-containing protein</fullName>
    </recommendedName>
</protein>
<dbReference type="AlphaFoldDB" id="A0A916ZTZ3"/>
<proteinExistence type="predicted"/>
<dbReference type="PANTHER" id="PTHR44757">
    <property type="entry name" value="DIGUANYLATE CYCLASE DGCP"/>
    <property type="match status" value="1"/>
</dbReference>
<dbReference type="NCBIfam" id="TIGR00254">
    <property type="entry name" value="GGDEF"/>
    <property type="match status" value="1"/>
</dbReference>
<gene>
    <name evidence="3" type="ORF">GCM10011390_36060</name>
</gene>
<reference evidence="3" key="1">
    <citation type="journal article" date="2014" name="Int. J. Syst. Evol. Microbiol.">
        <title>Complete genome sequence of Corynebacterium casei LMG S-19264T (=DSM 44701T), isolated from a smear-ripened cheese.</title>
        <authorList>
            <consortium name="US DOE Joint Genome Institute (JGI-PGF)"/>
            <person name="Walter F."/>
            <person name="Albersmeier A."/>
            <person name="Kalinowski J."/>
            <person name="Ruckert C."/>
        </authorList>
    </citation>
    <scope>NUCLEOTIDE SEQUENCE</scope>
    <source>
        <strain evidence="3">CGMCC 1.15367</strain>
    </source>
</reference>
<keyword evidence="4" id="KW-1185">Reference proteome</keyword>
<feature type="region of interest" description="Disordered" evidence="1">
    <location>
        <begin position="1"/>
        <end position="22"/>
    </location>
</feature>
<dbReference type="SMART" id="SM00267">
    <property type="entry name" value="GGDEF"/>
    <property type="match status" value="1"/>
</dbReference>
<evidence type="ECO:0000256" key="1">
    <source>
        <dbReference type="SAM" id="MobiDB-lite"/>
    </source>
</evidence>